<organism evidence="7 8">
    <name type="scientific">Berryella wangjianweii</name>
    <dbReference type="NCBI Taxonomy" id="2734634"/>
    <lineage>
        <taxon>Bacteria</taxon>
        <taxon>Bacillati</taxon>
        <taxon>Actinomycetota</taxon>
        <taxon>Coriobacteriia</taxon>
        <taxon>Eggerthellales</taxon>
        <taxon>Eggerthellaceae</taxon>
        <taxon>Berryella</taxon>
    </lineage>
</organism>
<dbReference type="Pfam" id="PF00590">
    <property type="entry name" value="TP_methylase"/>
    <property type="match status" value="1"/>
</dbReference>
<keyword evidence="4 7" id="KW-0808">Transferase</keyword>
<dbReference type="InterPro" id="IPR006365">
    <property type="entry name" value="Cbl_synth_CobL"/>
</dbReference>
<dbReference type="CDD" id="cd11644">
    <property type="entry name" value="Precorrin-6Y-MT"/>
    <property type="match status" value="1"/>
</dbReference>
<dbReference type="CDD" id="cd02440">
    <property type="entry name" value="AdoMet_MTases"/>
    <property type="match status" value="1"/>
</dbReference>
<dbReference type="InterPro" id="IPR035996">
    <property type="entry name" value="4pyrrol_Methylase_sf"/>
</dbReference>
<dbReference type="Gene3D" id="3.30.950.10">
    <property type="entry name" value="Methyltransferase, Cobalt-precorrin-4 Transmethylase, Domain 2"/>
    <property type="match status" value="1"/>
</dbReference>
<dbReference type="InterPro" id="IPR014777">
    <property type="entry name" value="4pyrrole_Mease_sub1"/>
</dbReference>
<dbReference type="GO" id="GO:0009236">
    <property type="term" value="P:cobalamin biosynthetic process"/>
    <property type="evidence" value="ECO:0007669"/>
    <property type="project" value="UniProtKB-UniPathway"/>
</dbReference>
<keyword evidence="5" id="KW-0949">S-adenosyl-L-methionine</keyword>
<dbReference type="PANTHER" id="PTHR43182">
    <property type="entry name" value="COBALT-PRECORRIN-6B C(15)-METHYLTRANSFERASE (DECARBOXYLATING)"/>
    <property type="match status" value="1"/>
</dbReference>
<evidence type="ECO:0000256" key="5">
    <source>
        <dbReference type="ARBA" id="ARBA00022691"/>
    </source>
</evidence>
<dbReference type="InterPro" id="IPR014776">
    <property type="entry name" value="4pyrrole_Mease_sub2"/>
</dbReference>
<dbReference type="InterPro" id="IPR050714">
    <property type="entry name" value="Cobalamin_biosynth_MTase"/>
</dbReference>
<dbReference type="UniPathway" id="UPA00148"/>
<proteinExistence type="predicted"/>
<keyword evidence="8" id="KW-1185">Reference proteome</keyword>
<evidence type="ECO:0000256" key="1">
    <source>
        <dbReference type="ARBA" id="ARBA00004953"/>
    </source>
</evidence>
<comment type="pathway">
    <text evidence="1">Cofactor biosynthesis; adenosylcobalamin biosynthesis.</text>
</comment>
<reference evidence="8" key="1">
    <citation type="submission" date="2020-05" db="EMBL/GenBank/DDBJ databases">
        <title>Novel species in genus Nocardioides.</title>
        <authorList>
            <person name="Zhang G."/>
        </authorList>
    </citation>
    <scope>NUCLEOTIDE SEQUENCE [LARGE SCALE GENOMIC DNA]</scope>
    <source>
        <strain evidence="8">zg-1050</strain>
    </source>
</reference>
<protein>
    <submittedName>
        <fullName evidence="7">Precorrin-6Y C5,15-methyltransferase (Decarboxylating) subunit CbiT</fullName>
    </submittedName>
</protein>
<dbReference type="SUPFAM" id="SSF53790">
    <property type="entry name" value="Tetrapyrrole methylase"/>
    <property type="match status" value="1"/>
</dbReference>
<dbReference type="Proteomes" id="UP000503297">
    <property type="component" value="Chromosome"/>
</dbReference>
<dbReference type="SUPFAM" id="SSF53335">
    <property type="entry name" value="S-adenosyl-L-methionine-dependent methyltransferases"/>
    <property type="match status" value="1"/>
</dbReference>
<dbReference type="GO" id="GO:0008276">
    <property type="term" value="F:protein methyltransferase activity"/>
    <property type="evidence" value="ECO:0007669"/>
    <property type="project" value="InterPro"/>
</dbReference>
<keyword evidence="2" id="KW-0169">Cobalamin biosynthesis</keyword>
<dbReference type="NCBIfam" id="TIGR02469">
    <property type="entry name" value="CbiT"/>
    <property type="match status" value="1"/>
</dbReference>
<evidence type="ECO:0000256" key="4">
    <source>
        <dbReference type="ARBA" id="ARBA00022679"/>
    </source>
</evidence>
<accession>A0A6M8IW48</accession>
<evidence type="ECO:0000313" key="7">
    <source>
        <dbReference type="EMBL" id="QKF06875.1"/>
    </source>
</evidence>
<evidence type="ECO:0000256" key="3">
    <source>
        <dbReference type="ARBA" id="ARBA00022603"/>
    </source>
</evidence>
<dbReference type="RefSeq" id="WP_173163533.1">
    <property type="nucleotide sequence ID" value="NZ_CP053716.1"/>
</dbReference>
<dbReference type="NCBIfam" id="TIGR02467">
    <property type="entry name" value="CbiE"/>
    <property type="match status" value="1"/>
</dbReference>
<evidence type="ECO:0000256" key="2">
    <source>
        <dbReference type="ARBA" id="ARBA00022573"/>
    </source>
</evidence>
<dbReference type="Gene3D" id="3.40.50.150">
    <property type="entry name" value="Vaccinia Virus protein VP39"/>
    <property type="match status" value="1"/>
</dbReference>
<dbReference type="PIRSF" id="PIRSF036428">
    <property type="entry name" value="CobL"/>
    <property type="match status" value="1"/>
</dbReference>
<evidence type="ECO:0000313" key="8">
    <source>
        <dbReference type="Proteomes" id="UP000503297"/>
    </source>
</evidence>
<dbReference type="InterPro" id="IPR029063">
    <property type="entry name" value="SAM-dependent_MTases_sf"/>
</dbReference>
<dbReference type="Gene3D" id="3.40.1010.10">
    <property type="entry name" value="Cobalt-precorrin-4 Transmethylase, Domain 1"/>
    <property type="match status" value="1"/>
</dbReference>
<feature type="domain" description="Tetrapyrrole methylase" evidence="6">
    <location>
        <begin position="3"/>
        <end position="196"/>
    </location>
</feature>
<gene>
    <name evidence="7" type="primary">cbiT</name>
    <name evidence="7" type="ORF">HLV38_01120</name>
</gene>
<dbReference type="AlphaFoldDB" id="A0A6M8IW48"/>
<evidence type="ECO:0000259" key="6">
    <source>
        <dbReference type="Pfam" id="PF00590"/>
    </source>
</evidence>
<dbReference type="InterPro" id="IPR014008">
    <property type="entry name" value="Cbl_synth_MTase_CbiT"/>
</dbReference>
<dbReference type="PANTHER" id="PTHR43182:SF1">
    <property type="entry name" value="COBALT-PRECORRIN-7 C(5)-METHYLTRANSFERASE"/>
    <property type="match status" value="1"/>
</dbReference>
<dbReference type="InterPro" id="IPR012818">
    <property type="entry name" value="CbiE"/>
</dbReference>
<dbReference type="KEGG" id="bwa:HLV38_01120"/>
<keyword evidence="3 7" id="KW-0489">Methyltransferase</keyword>
<dbReference type="GO" id="GO:0032259">
    <property type="term" value="P:methylation"/>
    <property type="evidence" value="ECO:0007669"/>
    <property type="project" value="UniProtKB-KW"/>
</dbReference>
<dbReference type="EMBL" id="CP053716">
    <property type="protein sequence ID" value="QKF06875.1"/>
    <property type="molecule type" value="Genomic_DNA"/>
</dbReference>
<dbReference type="InterPro" id="IPR000878">
    <property type="entry name" value="4pyrrol_Mease"/>
</dbReference>
<sequence length="408" mass="41534">MRVSIVGAGMGSAEGLSVRASRLIAEADLVVGAPRLVALAGGGHPGRVMALTAAADVVDALLEAHARVPEGSAVVLMSGDVGFHSGATPLLRRLRAHPELTVQLVCGTSSLQELCARAGVPWSGAHVVSAHGRRANAAGAVAAHGLTFFLTGGEMKAHDVLSQVRDAGWGLCEAWAASCMGGGDERLRHGTVAELAGARYPDLTVVLVRNEAPIARSFQAPGIPDERFERGGVPMTKMEVRTLVVSQLRLRSDAVVWDVGAGTGSVSVECGLAAPEGRVFAVERGEEGAGLIERNARALGAANVEVVRGCAPEALAGLPAPDAVFVGGSGGQLGAIVRAALDANPDARLVITAISLETLAEAQRVLADAAPGEPSIACVSVARARKAGGSHLMCALNPVYLIAAGGER</sequence>
<name>A0A6M8IW48_9ACTN</name>